<evidence type="ECO:0000313" key="1">
    <source>
        <dbReference type="EMBL" id="KUL27189.1"/>
    </source>
</evidence>
<dbReference type="RefSeq" id="WP_062707485.1">
    <property type="nucleotide sequence ID" value="NZ_LLZG01000356.1"/>
</dbReference>
<sequence length="194" mass="21900">MLPSFAANGFPPLGRYSVSFDEAEATLVSAPDFRDSVTRTELWDGLQGYLERFFTLEDKYADILDGLTLVHRLWLGGSFVSAKLDPGNIDTTLLIDMRAERAVRGKPGSKWLTSAFKSRDSVKGKFGVSPVRVGYQPVSHVFQPERMTPEERTYFMERGVWDDWWQRCRLSDPADRSPSEGSAAPARGYLEVRL</sequence>
<keyword evidence="2" id="KW-1185">Reference proteome</keyword>
<dbReference type="EMBL" id="LLZG01000356">
    <property type="protein sequence ID" value="KUL27189.1"/>
    <property type="molecule type" value="Genomic_DNA"/>
</dbReference>
<dbReference type="Proteomes" id="UP000053923">
    <property type="component" value="Unassembled WGS sequence"/>
</dbReference>
<name>A0A117MNI1_9ACTN</name>
<gene>
    <name evidence="1" type="ORF">ADL12_30435</name>
</gene>
<evidence type="ECO:0000313" key="2">
    <source>
        <dbReference type="Proteomes" id="UP000053923"/>
    </source>
</evidence>
<proteinExistence type="predicted"/>
<dbReference type="AlphaFoldDB" id="A0A117MNI1"/>
<dbReference type="Pfam" id="PF22014">
    <property type="entry name" value="DUF6932"/>
    <property type="match status" value="1"/>
</dbReference>
<protein>
    <submittedName>
        <fullName evidence="1">Uncharacterized protein</fullName>
    </submittedName>
</protein>
<dbReference type="InterPro" id="IPR053860">
    <property type="entry name" value="DUF6932"/>
</dbReference>
<dbReference type="OrthoDB" id="4578284at2"/>
<accession>A0A117MNI1</accession>
<reference evidence="2" key="1">
    <citation type="submission" date="2015-10" db="EMBL/GenBank/DDBJ databases">
        <authorList>
            <person name="Ju K.-S."/>
            <person name="Doroghazi J.R."/>
            <person name="Metcalf W.W."/>
        </authorList>
    </citation>
    <scope>NUCLEOTIDE SEQUENCE [LARGE SCALE GENOMIC DNA]</scope>
    <source>
        <strain evidence="2">NRRL 3151</strain>
    </source>
</reference>
<comment type="caution">
    <text evidence="1">The sequence shown here is derived from an EMBL/GenBank/DDBJ whole genome shotgun (WGS) entry which is preliminary data.</text>
</comment>
<organism evidence="1 2">
    <name type="scientific">Streptomyces regalis</name>
    <dbReference type="NCBI Taxonomy" id="68262"/>
    <lineage>
        <taxon>Bacteria</taxon>
        <taxon>Bacillati</taxon>
        <taxon>Actinomycetota</taxon>
        <taxon>Actinomycetes</taxon>
        <taxon>Kitasatosporales</taxon>
        <taxon>Streptomycetaceae</taxon>
        <taxon>Streptomyces</taxon>
    </lineage>
</organism>